<comment type="caution">
    <text evidence="3">The sequence shown here is derived from an EMBL/GenBank/DDBJ whole genome shotgun (WGS) entry which is preliminary data.</text>
</comment>
<keyword evidence="1" id="KW-0175">Coiled coil</keyword>
<feature type="region of interest" description="Disordered" evidence="2">
    <location>
        <begin position="1"/>
        <end position="43"/>
    </location>
</feature>
<protein>
    <submittedName>
        <fullName evidence="3">Uncharacterized protein</fullName>
    </submittedName>
</protein>
<organism evidence="3">
    <name type="scientific">marine sediment metagenome</name>
    <dbReference type="NCBI Taxonomy" id="412755"/>
    <lineage>
        <taxon>unclassified sequences</taxon>
        <taxon>metagenomes</taxon>
        <taxon>ecological metagenomes</taxon>
    </lineage>
</organism>
<reference evidence="3" key="1">
    <citation type="journal article" date="2015" name="Nature">
        <title>Complex archaea that bridge the gap between prokaryotes and eukaryotes.</title>
        <authorList>
            <person name="Spang A."/>
            <person name="Saw J.H."/>
            <person name="Jorgensen S.L."/>
            <person name="Zaremba-Niedzwiedzka K."/>
            <person name="Martijn J."/>
            <person name="Lind A.E."/>
            <person name="van Eijk R."/>
            <person name="Schleper C."/>
            <person name="Guy L."/>
            <person name="Ettema T.J."/>
        </authorList>
    </citation>
    <scope>NUCLEOTIDE SEQUENCE</scope>
</reference>
<feature type="coiled-coil region" evidence="1">
    <location>
        <begin position="71"/>
        <end position="98"/>
    </location>
</feature>
<dbReference type="AlphaFoldDB" id="A0A0F9G204"/>
<sequence length="159" mass="17244">MILTTSLPSAIATAEPASAPESHQDAATTTADPEAGQQESPERSLGAFNLVEGIHYVIDNQGAWRLTPKAIDRILRARDELRDEVADLEAIIDRRRAQIGSCDLQLQWQTTIAAGAREEAELAWKAESSARLGSQLWRGTALATIGAVLVLIFERLLGE</sequence>
<gene>
    <name evidence="3" type="ORF">LCGC14_1882090</name>
</gene>
<evidence type="ECO:0000313" key="3">
    <source>
        <dbReference type="EMBL" id="KKL92703.1"/>
    </source>
</evidence>
<name>A0A0F9G204_9ZZZZ</name>
<dbReference type="EMBL" id="LAZR01019394">
    <property type="protein sequence ID" value="KKL92703.1"/>
    <property type="molecule type" value="Genomic_DNA"/>
</dbReference>
<evidence type="ECO:0000256" key="2">
    <source>
        <dbReference type="SAM" id="MobiDB-lite"/>
    </source>
</evidence>
<evidence type="ECO:0000256" key="1">
    <source>
        <dbReference type="SAM" id="Coils"/>
    </source>
</evidence>
<accession>A0A0F9G204</accession>
<proteinExistence type="predicted"/>